<name>A0A6J5VT80_PRUAR</name>
<dbReference type="EMBL" id="CAEKKB010000001">
    <property type="protein sequence ID" value="CAB4292580.1"/>
    <property type="molecule type" value="Genomic_DNA"/>
</dbReference>
<accession>A0A6J5VT80</accession>
<organism evidence="1 2">
    <name type="scientific">Prunus armeniaca</name>
    <name type="common">Apricot</name>
    <name type="synonym">Armeniaca vulgaris</name>
    <dbReference type="NCBI Taxonomy" id="36596"/>
    <lineage>
        <taxon>Eukaryota</taxon>
        <taxon>Viridiplantae</taxon>
        <taxon>Streptophyta</taxon>
        <taxon>Embryophyta</taxon>
        <taxon>Tracheophyta</taxon>
        <taxon>Spermatophyta</taxon>
        <taxon>Magnoliopsida</taxon>
        <taxon>eudicotyledons</taxon>
        <taxon>Gunneridae</taxon>
        <taxon>Pentapetalae</taxon>
        <taxon>rosids</taxon>
        <taxon>fabids</taxon>
        <taxon>Rosales</taxon>
        <taxon>Rosaceae</taxon>
        <taxon>Amygdaloideae</taxon>
        <taxon>Amygdaleae</taxon>
        <taxon>Prunus</taxon>
    </lineage>
</organism>
<evidence type="ECO:0000313" key="2">
    <source>
        <dbReference type="Proteomes" id="UP000507245"/>
    </source>
</evidence>
<reference evidence="2" key="1">
    <citation type="journal article" date="2020" name="Genome Biol.">
        <title>Gamete binning: chromosome-level and haplotype-resolved genome assembly enabled by high-throughput single-cell sequencing of gamete genomes.</title>
        <authorList>
            <person name="Campoy J.A."/>
            <person name="Sun H."/>
            <person name="Goel M."/>
            <person name="Jiao W.-B."/>
            <person name="Folz-Donahue K."/>
            <person name="Wang N."/>
            <person name="Rubio M."/>
            <person name="Liu C."/>
            <person name="Kukat C."/>
            <person name="Ruiz D."/>
            <person name="Huettel B."/>
            <person name="Schneeberger K."/>
        </authorList>
    </citation>
    <scope>NUCLEOTIDE SEQUENCE [LARGE SCALE GENOMIC DNA]</scope>
    <source>
        <strain evidence="2">cv. Rojo Pasion</strain>
    </source>
</reference>
<sequence length="135" mass="14958">MSSSATASSTVATMATYSLPNITHLVTLKLNDVGCKTSASMWSLISKYFTHKSTANSSYLRRRLNEISRRTRSVLDYLQEAKSISDQQASIGEPISNIDLVNTVLRGLGDEYEMLVTTLDSLDTLPDLVLYDLIF</sequence>
<gene>
    <name evidence="1" type="ORF">ORAREDHAP_LOCUS1027</name>
</gene>
<proteinExistence type="predicted"/>
<evidence type="ECO:0000313" key="1">
    <source>
        <dbReference type="EMBL" id="CAB4292580.1"/>
    </source>
</evidence>
<dbReference type="Proteomes" id="UP000507245">
    <property type="component" value="Unassembled WGS sequence"/>
</dbReference>
<protein>
    <submittedName>
        <fullName evidence="1">Uncharacterized protein</fullName>
    </submittedName>
</protein>
<dbReference type="PANTHER" id="PTHR47481:SF22">
    <property type="entry name" value="RETROTRANSPOSON GAG DOMAIN-CONTAINING PROTEIN"/>
    <property type="match status" value="1"/>
</dbReference>
<dbReference type="AlphaFoldDB" id="A0A6J5VT80"/>
<dbReference type="Pfam" id="PF14223">
    <property type="entry name" value="Retrotran_gag_2"/>
    <property type="match status" value="1"/>
</dbReference>
<dbReference type="OrthoDB" id="1427780at2759"/>
<keyword evidence="2" id="KW-1185">Reference proteome</keyword>
<dbReference type="PANTHER" id="PTHR47481">
    <property type="match status" value="1"/>
</dbReference>